<accession>A0A4Q8M3F5</accession>
<sequence length="957" mass="108916">MNTIQRINARGVFVEGGNAGEAAVDYFFDTKSVTYYVDGTEHTVEMSYFDGGLAEELGLRGTVVQKDTMYKLATGFHPDGTPLAQNAGALPTLKQKTHWQTKEPVFDEKTGEPVMIEKGGHRQGFDITSTFPKSLSLLYTYADDTLRKEIISWVKEGVKVSSDILEAEVETRRGHEGIDVMQTTGCIRSHHVQLDNRDGQCHLHVHSFWYNLARGEDGKITTYEPKMLYRTLQTADAAMQNHIANRAREAGFAIHQTEETDVHGKKTGKRSWEIQGLHDRNMIETVSTRMRDIKQLMSEGKSHDEAWMQSRKAKKDLTAEEYDQSFRAYGEKIKEQFHIPSIEELRNMEDVRTEPRTREQIFQLLHEKSSIIDRPTLYKQLGYENMGFISGPELERMCQEFTKKNDDMVLVKPEQIHIDDMGRTLSKVHTEVRYAAKWMYEEEKDLALSAFMRTSETNLQLPLEKVDEAIHRFENKKDENGKAIGFKLSAEQINKVYHSTMRTGGVSIAQGLAGTGKTTVNEVEVMAFESCGFKMLGCAIANQAAKKLQDETGMNSVSVTALLKEIDDGKRKLDNKTVVVVDEAGMIDTRQIYRLSKHCQHSGSKLILQGDTRQLQPVAAGSGMSILEEEIGSVMLTEIRRQKKEEDRKIALSFNDLDDNGNVIQIKGKKSKAHEREKSHAIMDAWYANNCVDEWDTHENAAKACVREYMESKYKPEEKLMLAHTNADLIFLNNAVREELKKRGEISTDEVTFEAKGRSSMFDITMSKGDRIKFTTADRVMNVVNGTEAVVRDIKENKRRGGYDITVYIEDEGRKNKELTFNTFEWKAIQMNYARTVHDSQGQGKEDVFLLGNAGMTDNQAAYVAYTRMKGGRFRVFADSDTLELMRERVGMDRLKENISTVGIIEPVKQEPVKPVMLNGMTPEEFVKQKMQVITQDTQLPQYKKVATVQKQQEMQR</sequence>
<dbReference type="EMBL" id="SHMG01000006">
    <property type="protein sequence ID" value="TAA41522.1"/>
    <property type="molecule type" value="Genomic_DNA"/>
</dbReference>
<dbReference type="SUPFAM" id="SSF55464">
    <property type="entry name" value="Origin of replication-binding domain, RBD-like"/>
    <property type="match status" value="1"/>
</dbReference>
<evidence type="ECO:0000259" key="1">
    <source>
        <dbReference type="Pfam" id="PF08751"/>
    </source>
</evidence>
<evidence type="ECO:0000313" key="3">
    <source>
        <dbReference type="Proteomes" id="UP000294164"/>
    </source>
</evidence>
<dbReference type="Gene3D" id="2.30.30.940">
    <property type="match status" value="1"/>
</dbReference>
<dbReference type="SUPFAM" id="SSF52540">
    <property type="entry name" value="P-loop containing nucleoside triphosphate hydrolases"/>
    <property type="match status" value="2"/>
</dbReference>
<dbReference type="CDD" id="cd17933">
    <property type="entry name" value="DEXSc_RecD-like"/>
    <property type="match status" value="1"/>
</dbReference>
<reference evidence="2 3" key="1">
    <citation type="submission" date="2019-02" db="EMBL/GenBank/DDBJ databases">
        <title>WGS of Pseudoxanthomonas species novum from clinical isolates.</title>
        <authorList>
            <person name="Bernier A.-M."/>
            <person name="Bernard K."/>
            <person name="Vachon A."/>
        </authorList>
    </citation>
    <scope>NUCLEOTIDE SEQUENCE [LARGE SCALE GENOMIC DNA]</scope>
    <source>
        <strain evidence="2 3">NML130969</strain>
    </source>
</reference>
<comment type="caution">
    <text evidence="2">The sequence shown here is derived from an EMBL/GenBank/DDBJ whole genome shotgun (WGS) entry which is preliminary data.</text>
</comment>
<dbReference type="OrthoDB" id="1634048at2"/>
<name>A0A4Q8M3F5_9GAMM</name>
<protein>
    <recommendedName>
        <fullName evidence="1">TrwC relaxase domain-containing protein</fullName>
    </recommendedName>
</protein>
<organism evidence="2 3">
    <name type="scientific">Pseudoxanthomonas winnipegensis</name>
    <dbReference type="NCBI Taxonomy" id="2480810"/>
    <lineage>
        <taxon>Bacteria</taxon>
        <taxon>Pseudomonadati</taxon>
        <taxon>Pseudomonadota</taxon>
        <taxon>Gammaproteobacteria</taxon>
        <taxon>Lysobacterales</taxon>
        <taxon>Lysobacteraceae</taxon>
        <taxon>Pseudoxanthomonas</taxon>
    </lineage>
</organism>
<dbReference type="PANTHER" id="PTHR43788">
    <property type="entry name" value="DNA2/NAM7 HELICASE FAMILY MEMBER"/>
    <property type="match status" value="1"/>
</dbReference>
<gene>
    <name evidence="2" type="ORF">EA655_11310</name>
</gene>
<feature type="domain" description="TrwC relaxase" evidence="1">
    <location>
        <begin position="23"/>
        <end position="327"/>
    </location>
</feature>
<dbReference type="NCBIfam" id="NF041492">
    <property type="entry name" value="MobF"/>
    <property type="match status" value="1"/>
</dbReference>
<dbReference type="InterPro" id="IPR014862">
    <property type="entry name" value="TrwC"/>
</dbReference>
<evidence type="ECO:0000313" key="2">
    <source>
        <dbReference type="EMBL" id="TAA41522.1"/>
    </source>
</evidence>
<dbReference type="Proteomes" id="UP000294164">
    <property type="component" value="Unassembled WGS sequence"/>
</dbReference>
<dbReference type="Gene3D" id="3.40.50.300">
    <property type="entry name" value="P-loop containing nucleotide triphosphate hydrolases"/>
    <property type="match status" value="2"/>
</dbReference>
<dbReference type="AlphaFoldDB" id="A0A4Q8M3F5"/>
<proteinExistence type="predicted"/>
<dbReference type="InterPro" id="IPR050534">
    <property type="entry name" value="Coronavir_polyprotein_1ab"/>
</dbReference>
<dbReference type="InterPro" id="IPR027417">
    <property type="entry name" value="P-loop_NTPase"/>
</dbReference>
<dbReference type="RefSeq" id="WP_130534681.1">
    <property type="nucleotide sequence ID" value="NZ_SHMG01000006.1"/>
</dbReference>
<dbReference type="Pfam" id="PF13604">
    <property type="entry name" value="AAA_30"/>
    <property type="match status" value="1"/>
</dbReference>
<dbReference type="Pfam" id="PF08751">
    <property type="entry name" value="TrwC"/>
    <property type="match status" value="1"/>
</dbReference>